<organism evidence="6 7">
    <name type="scientific">Cochliobolus sativus (strain ND90Pr / ATCC 201652)</name>
    <name type="common">Common root rot and spot blotch fungus</name>
    <name type="synonym">Bipolaris sorokiniana</name>
    <dbReference type="NCBI Taxonomy" id="665912"/>
    <lineage>
        <taxon>Eukaryota</taxon>
        <taxon>Fungi</taxon>
        <taxon>Dikarya</taxon>
        <taxon>Ascomycota</taxon>
        <taxon>Pezizomycotina</taxon>
        <taxon>Dothideomycetes</taxon>
        <taxon>Pleosporomycetidae</taxon>
        <taxon>Pleosporales</taxon>
        <taxon>Pleosporineae</taxon>
        <taxon>Pleosporaceae</taxon>
        <taxon>Bipolaris</taxon>
    </lineage>
</organism>
<protein>
    <recommendedName>
        <fullName evidence="5">Methyltransferase type 12 domain-containing protein</fullName>
    </recommendedName>
</protein>
<name>M2S4U5_COCSN</name>
<evidence type="ECO:0000256" key="1">
    <source>
        <dbReference type="ARBA" id="ARBA00009725"/>
    </source>
</evidence>
<evidence type="ECO:0000313" key="6">
    <source>
        <dbReference type="EMBL" id="EMD62183.1"/>
    </source>
</evidence>
<dbReference type="SUPFAM" id="SSF53335">
    <property type="entry name" value="S-adenosyl-L-methionine-dependent methyltransferases"/>
    <property type="match status" value="1"/>
</dbReference>
<dbReference type="GO" id="GO:0052735">
    <property type="term" value="F:tRNA (cytidine-3-)-methyltransferase activity"/>
    <property type="evidence" value="ECO:0007669"/>
    <property type="project" value="TreeGrafter"/>
</dbReference>
<dbReference type="Pfam" id="PF08242">
    <property type="entry name" value="Methyltransf_12"/>
    <property type="match status" value="1"/>
</dbReference>
<comment type="similarity">
    <text evidence="1">Belongs to the methyltransferase superfamily. METL family.</text>
</comment>
<dbReference type="AlphaFoldDB" id="M2S4U5"/>
<dbReference type="CDD" id="cd02440">
    <property type="entry name" value="AdoMet_MTases"/>
    <property type="match status" value="1"/>
</dbReference>
<dbReference type="RefSeq" id="XP_007702159.1">
    <property type="nucleotide sequence ID" value="XM_007703969.1"/>
</dbReference>
<feature type="domain" description="Methyltransferase type 12" evidence="5">
    <location>
        <begin position="229"/>
        <end position="337"/>
    </location>
</feature>
<feature type="region of interest" description="Disordered" evidence="4">
    <location>
        <begin position="110"/>
        <end position="129"/>
    </location>
</feature>
<dbReference type="OrthoDB" id="417697at2759"/>
<dbReference type="OMA" id="PDRMQSV"/>
<reference evidence="7" key="2">
    <citation type="journal article" date="2013" name="PLoS Genet.">
        <title>Comparative genome structure, secondary metabolite, and effector coding capacity across Cochliobolus pathogens.</title>
        <authorList>
            <person name="Condon B.J."/>
            <person name="Leng Y."/>
            <person name="Wu D."/>
            <person name="Bushley K.E."/>
            <person name="Ohm R.A."/>
            <person name="Otillar R."/>
            <person name="Martin J."/>
            <person name="Schackwitz W."/>
            <person name="Grimwood J."/>
            <person name="MohdZainudin N."/>
            <person name="Xue C."/>
            <person name="Wang R."/>
            <person name="Manning V.A."/>
            <person name="Dhillon B."/>
            <person name="Tu Z.J."/>
            <person name="Steffenson B.J."/>
            <person name="Salamov A."/>
            <person name="Sun H."/>
            <person name="Lowry S."/>
            <person name="LaButti K."/>
            <person name="Han J."/>
            <person name="Copeland A."/>
            <person name="Lindquist E."/>
            <person name="Barry K."/>
            <person name="Schmutz J."/>
            <person name="Baker S.E."/>
            <person name="Ciuffetti L.M."/>
            <person name="Grigoriev I.V."/>
            <person name="Zhong S."/>
            <person name="Turgeon B.G."/>
        </authorList>
    </citation>
    <scope>NUCLEOTIDE SEQUENCE [LARGE SCALE GENOMIC DNA]</scope>
    <source>
        <strain evidence="7">ND90Pr / ATCC 201652</strain>
    </source>
</reference>
<feature type="region of interest" description="Disordered" evidence="4">
    <location>
        <begin position="1"/>
        <end position="103"/>
    </location>
</feature>
<evidence type="ECO:0000256" key="4">
    <source>
        <dbReference type="SAM" id="MobiDB-lite"/>
    </source>
</evidence>
<dbReference type="PANTHER" id="PTHR22809:SF11">
    <property type="entry name" value="TRNA N(3)-METHYLCYTIDINE METHYLTRANSFERASE METTL2"/>
    <property type="match status" value="1"/>
</dbReference>
<dbReference type="eggNOG" id="KOG2361">
    <property type="taxonomic scope" value="Eukaryota"/>
</dbReference>
<feature type="region of interest" description="Disordered" evidence="4">
    <location>
        <begin position="463"/>
        <end position="488"/>
    </location>
</feature>
<feature type="compositionally biased region" description="Polar residues" evidence="4">
    <location>
        <begin position="64"/>
        <end position="79"/>
    </location>
</feature>
<keyword evidence="7" id="KW-1185">Reference proteome</keyword>
<dbReference type="PANTHER" id="PTHR22809">
    <property type="entry name" value="METHYLTRANSFERASE-RELATED"/>
    <property type="match status" value="1"/>
</dbReference>
<dbReference type="Gene3D" id="3.40.50.150">
    <property type="entry name" value="Vaccinia Virus protein VP39"/>
    <property type="match status" value="1"/>
</dbReference>
<feature type="region of interest" description="Disordered" evidence="4">
    <location>
        <begin position="386"/>
        <end position="412"/>
    </location>
</feature>
<keyword evidence="2" id="KW-0489">Methyltransferase</keyword>
<evidence type="ECO:0000256" key="3">
    <source>
        <dbReference type="ARBA" id="ARBA00022679"/>
    </source>
</evidence>
<dbReference type="GeneID" id="19139386"/>
<feature type="compositionally biased region" description="Polar residues" evidence="4">
    <location>
        <begin position="20"/>
        <end position="46"/>
    </location>
</feature>
<dbReference type="HOGENOM" id="CLU_029724_1_2_1"/>
<dbReference type="Proteomes" id="UP000016934">
    <property type="component" value="Unassembled WGS sequence"/>
</dbReference>
<reference evidence="6 7" key="1">
    <citation type="journal article" date="2012" name="PLoS Pathog.">
        <title>Diverse lifestyles and strategies of plant pathogenesis encoded in the genomes of eighteen Dothideomycetes fungi.</title>
        <authorList>
            <person name="Ohm R.A."/>
            <person name="Feau N."/>
            <person name="Henrissat B."/>
            <person name="Schoch C.L."/>
            <person name="Horwitz B.A."/>
            <person name="Barry K.W."/>
            <person name="Condon B.J."/>
            <person name="Copeland A.C."/>
            <person name="Dhillon B."/>
            <person name="Glaser F."/>
            <person name="Hesse C.N."/>
            <person name="Kosti I."/>
            <person name="LaButti K."/>
            <person name="Lindquist E.A."/>
            <person name="Lucas S."/>
            <person name="Salamov A.A."/>
            <person name="Bradshaw R.E."/>
            <person name="Ciuffetti L."/>
            <person name="Hamelin R.C."/>
            <person name="Kema G.H.J."/>
            <person name="Lawrence C."/>
            <person name="Scott J.A."/>
            <person name="Spatafora J.W."/>
            <person name="Turgeon B.G."/>
            <person name="de Wit P.J.G.M."/>
            <person name="Zhong S."/>
            <person name="Goodwin S.B."/>
            <person name="Grigoriev I.V."/>
        </authorList>
    </citation>
    <scope>NUCLEOTIDE SEQUENCE [LARGE SCALE GENOMIC DNA]</scope>
    <source>
        <strain evidence="7">ND90Pr / ATCC 201652</strain>
    </source>
</reference>
<dbReference type="InterPro" id="IPR026113">
    <property type="entry name" value="METTL2/6/8-like"/>
</dbReference>
<dbReference type="STRING" id="665912.M2S4U5"/>
<keyword evidence="3" id="KW-0808">Transferase</keyword>
<gene>
    <name evidence="6" type="ORF">COCSADRAFT_38965</name>
</gene>
<proteinExistence type="inferred from homology"/>
<feature type="compositionally biased region" description="Low complexity" evidence="4">
    <location>
        <begin position="80"/>
        <end position="95"/>
    </location>
</feature>
<evidence type="ECO:0000259" key="5">
    <source>
        <dbReference type="Pfam" id="PF08242"/>
    </source>
</evidence>
<dbReference type="EMBL" id="KB445647">
    <property type="protein sequence ID" value="EMD62183.1"/>
    <property type="molecule type" value="Genomic_DNA"/>
</dbReference>
<dbReference type="GO" id="GO:0032259">
    <property type="term" value="P:methylation"/>
    <property type="evidence" value="ECO:0007669"/>
    <property type="project" value="UniProtKB-KW"/>
</dbReference>
<dbReference type="InterPro" id="IPR029063">
    <property type="entry name" value="SAM-dependent_MTases_sf"/>
</dbReference>
<evidence type="ECO:0000256" key="2">
    <source>
        <dbReference type="ARBA" id="ARBA00022603"/>
    </source>
</evidence>
<dbReference type="InterPro" id="IPR013217">
    <property type="entry name" value="Methyltransf_12"/>
</dbReference>
<sequence length="488" mass="55266">MAADMDATKGLEKDVGGSADSVQSSDARFQTDNSVSKKPQPRQQLSKAMEHMRFAVTADPIPHSASTPKSQPPQSEATDSTQEPSSTSTEQQQPPAENDAYGVPASFAPVRAPQSRSHDPTNNQKRSDPFAFGSRYLEEGDDIFEFNAWDHVTVDSTYLAFSEEQYSKQRSEPVSDFDRSRYNAQPEKWWNQFYKNNKTNFFKNRKWLAQEFPILEELGKEDGPEATLLEVGAGAGNSAFPILQRSRNQRLKIHACDFSKKAVELIRNHELYDPARIQADVWDVASPSTAENGGLPPGLAESSVDVVLMIFIFSALSPEQWAQAVDNIWRVLKPGGQVLFRDYGRGDLAQVRFKKGRYLQENFYVRGDGTRVYFFEQQELENIWAGKMSSGGSAEEEEEKEEGGEGAESQLQDQVKKVRLEEQAEQRHVFEVAHIGVDRRMLVNRQRRLKMYRCWMQAVFRKKGGESQVPTSTLRQEKNEGEEGEEEE</sequence>
<feature type="compositionally biased region" description="Basic and acidic residues" evidence="4">
    <location>
        <begin position="1"/>
        <end position="15"/>
    </location>
</feature>
<accession>M2S4U5</accession>
<dbReference type="KEGG" id="bsc:COCSADRAFT_38965"/>
<feature type="compositionally biased region" description="Acidic residues" evidence="4">
    <location>
        <begin position="394"/>
        <end position="405"/>
    </location>
</feature>
<evidence type="ECO:0000313" key="7">
    <source>
        <dbReference type="Proteomes" id="UP000016934"/>
    </source>
</evidence>